<dbReference type="SUPFAM" id="SSF69118">
    <property type="entry name" value="AhpD-like"/>
    <property type="match status" value="1"/>
</dbReference>
<accession>A0A517YK89</accession>
<evidence type="ECO:0000259" key="1">
    <source>
        <dbReference type="Pfam" id="PF02627"/>
    </source>
</evidence>
<dbReference type="EMBL" id="CP036274">
    <property type="protein sequence ID" value="QDU30630.1"/>
    <property type="molecule type" value="Genomic_DNA"/>
</dbReference>
<feature type="domain" description="Carboxymuconolactone decarboxylase-like" evidence="1">
    <location>
        <begin position="35"/>
        <end position="118"/>
    </location>
</feature>
<dbReference type="AlphaFoldDB" id="A0A517YK89"/>
<reference evidence="2 3" key="1">
    <citation type="submission" date="2019-02" db="EMBL/GenBank/DDBJ databases">
        <title>Deep-cultivation of Planctomycetes and their phenomic and genomic characterization uncovers novel biology.</title>
        <authorList>
            <person name="Wiegand S."/>
            <person name="Jogler M."/>
            <person name="Boedeker C."/>
            <person name="Pinto D."/>
            <person name="Vollmers J."/>
            <person name="Rivas-Marin E."/>
            <person name="Kohn T."/>
            <person name="Peeters S.H."/>
            <person name="Heuer A."/>
            <person name="Rast P."/>
            <person name="Oberbeckmann S."/>
            <person name="Bunk B."/>
            <person name="Jeske O."/>
            <person name="Meyerdierks A."/>
            <person name="Storesund J.E."/>
            <person name="Kallscheuer N."/>
            <person name="Luecker S."/>
            <person name="Lage O.M."/>
            <person name="Pohl T."/>
            <person name="Merkel B.J."/>
            <person name="Hornburger P."/>
            <person name="Mueller R.-W."/>
            <person name="Bruemmer F."/>
            <person name="Labrenz M."/>
            <person name="Spormann A.M."/>
            <person name="Op den Camp H."/>
            <person name="Overmann J."/>
            <person name="Amann R."/>
            <person name="Jetten M.S.M."/>
            <person name="Mascher T."/>
            <person name="Medema M.H."/>
            <person name="Devos D.P."/>
            <person name="Kaster A.-K."/>
            <person name="Ovreas L."/>
            <person name="Rohde M."/>
            <person name="Galperin M.Y."/>
            <person name="Jogler C."/>
        </authorList>
    </citation>
    <scope>NUCLEOTIDE SEQUENCE [LARGE SCALE GENOMIC DNA]</scope>
    <source>
        <strain evidence="2 3">ETA_A8</strain>
    </source>
</reference>
<dbReference type="Pfam" id="PF02627">
    <property type="entry name" value="CMD"/>
    <property type="match status" value="1"/>
</dbReference>
<dbReference type="InterPro" id="IPR029032">
    <property type="entry name" value="AhpD-like"/>
</dbReference>
<name>A0A517YK89_9BACT</name>
<protein>
    <submittedName>
        <fullName evidence="2">Carboxymuconolactone decarboxylase family protein</fullName>
    </submittedName>
</protein>
<dbReference type="Proteomes" id="UP000315017">
    <property type="component" value="Chromosome"/>
</dbReference>
<evidence type="ECO:0000313" key="3">
    <source>
        <dbReference type="Proteomes" id="UP000315017"/>
    </source>
</evidence>
<gene>
    <name evidence="2" type="ORF">ETAA8_57760</name>
</gene>
<dbReference type="RefSeq" id="WP_145096434.1">
    <property type="nucleotide sequence ID" value="NZ_CP036274.1"/>
</dbReference>
<organism evidence="2 3">
    <name type="scientific">Anatilimnocola aggregata</name>
    <dbReference type="NCBI Taxonomy" id="2528021"/>
    <lineage>
        <taxon>Bacteria</taxon>
        <taxon>Pseudomonadati</taxon>
        <taxon>Planctomycetota</taxon>
        <taxon>Planctomycetia</taxon>
        <taxon>Pirellulales</taxon>
        <taxon>Pirellulaceae</taxon>
        <taxon>Anatilimnocola</taxon>
    </lineage>
</organism>
<dbReference type="KEGG" id="aagg:ETAA8_57760"/>
<dbReference type="GO" id="GO:0051920">
    <property type="term" value="F:peroxiredoxin activity"/>
    <property type="evidence" value="ECO:0007669"/>
    <property type="project" value="InterPro"/>
</dbReference>
<sequence>MQPEETRYDRGLATMRKMFGPGIDSALKSLEAASPDLARCLVEFPFADVYTRPGLDLKTREMLTVAALTVLGYPQAELKDHIRGALNVGCTPDQILEIILQMAVYAGFPAALEAVKTAASVFGESAEAKN</sequence>
<dbReference type="PANTHER" id="PTHR33570:SF10">
    <property type="entry name" value="GAMMA-CARBOXYMUCONOLACTONE DECARBOXYLASE"/>
    <property type="match status" value="1"/>
</dbReference>
<dbReference type="PANTHER" id="PTHR33570">
    <property type="entry name" value="4-CARBOXYMUCONOLACTONE DECARBOXYLASE FAMILY PROTEIN"/>
    <property type="match status" value="1"/>
</dbReference>
<dbReference type="Gene3D" id="1.20.1290.10">
    <property type="entry name" value="AhpD-like"/>
    <property type="match status" value="1"/>
</dbReference>
<dbReference type="InterPro" id="IPR052512">
    <property type="entry name" value="4CMD/NDH-1_regulator"/>
</dbReference>
<evidence type="ECO:0000313" key="2">
    <source>
        <dbReference type="EMBL" id="QDU30630.1"/>
    </source>
</evidence>
<keyword evidence="3" id="KW-1185">Reference proteome</keyword>
<dbReference type="InterPro" id="IPR003779">
    <property type="entry name" value="CMD-like"/>
</dbReference>
<dbReference type="OrthoDB" id="9802489at2"/>
<proteinExistence type="predicted"/>